<keyword evidence="1" id="KW-0812">Transmembrane</keyword>
<dbReference type="RefSeq" id="WP_119704755.1">
    <property type="nucleotide sequence ID" value="NZ_JBHSOI010000002.1"/>
</dbReference>
<protein>
    <recommendedName>
        <fullName evidence="4">WD40 repeat domain-containing protein</fullName>
    </recommendedName>
</protein>
<organism evidence="2 3">
    <name type="scientific">Aeromicrobium endophyticum</name>
    <dbReference type="NCBI Taxonomy" id="2292704"/>
    <lineage>
        <taxon>Bacteria</taxon>
        <taxon>Bacillati</taxon>
        <taxon>Actinomycetota</taxon>
        <taxon>Actinomycetes</taxon>
        <taxon>Propionibacteriales</taxon>
        <taxon>Nocardioidaceae</taxon>
        <taxon>Aeromicrobium</taxon>
    </lineage>
</organism>
<keyword evidence="1" id="KW-0472">Membrane</keyword>
<accession>A0A371P2I4</accession>
<reference evidence="2 3" key="1">
    <citation type="submission" date="2018-08" db="EMBL/GenBank/DDBJ databases">
        <title>Aeromicrobium sp. M2KJ-4, whole genome shotgun sequence.</title>
        <authorList>
            <person name="Tuo L."/>
        </authorList>
    </citation>
    <scope>NUCLEOTIDE SEQUENCE [LARGE SCALE GENOMIC DNA]</scope>
    <source>
        <strain evidence="2 3">M2KJ-4</strain>
    </source>
</reference>
<evidence type="ECO:0000313" key="3">
    <source>
        <dbReference type="Proteomes" id="UP000265581"/>
    </source>
</evidence>
<feature type="transmembrane region" description="Helical" evidence="1">
    <location>
        <begin position="39"/>
        <end position="61"/>
    </location>
</feature>
<dbReference type="EMBL" id="QUBR01000002">
    <property type="protein sequence ID" value="REK70157.1"/>
    <property type="molecule type" value="Genomic_DNA"/>
</dbReference>
<evidence type="ECO:0008006" key="4">
    <source>
        <dbReference type="Google" id="ProtNLM"/>
    </source>
</evidence>
<evidence type="ECO:0000313" key="2">
    <source>
        <dbReference type="EMBL" id="REK70157.1"/>
    </source>
</evidence>
<proteinExistence type="predicted"/>
<name>A0A371P2I4_9ACTN</name>
<keyword evidence="1" id="KW-1133">Transmembrane helix</keyword>
<dbReference type="AlphaFoldDB" id="A0A371P2I4"/>
<evidence type="ECO:0000256" key="1">
    <source>
        <dbReference type="SAM" id="Phobius"/>
    </source>
</evidence>
<sequence>MTDQLLEKIRDHAGAEPVPEIDLDGIIRRGRRVRRRRTVARRGIVTLAVGAIAGAVVVTGIDHGGPTRLDASTTISAGDVDLVSAAYRAGGAFSRGDTLWFSDPTYSVDLGVTVQMMLYTSQGVVAGVTNSDDGTARRDYVYVGTDGSVRPLDLPGKVVPGTDAQADRLVYLTKEGPGWRIHVVEASTGREVASVTYAARYTWAGWDVPPIGLTGDFVVLGVDGDQQVVNWRTGERVADVPGTQLPAVGGGRALGGPLSDKTYQLGDSKKLRSTTDLAVRMEGSSEPYARNSLSPDGRFVETTNTFVGLDKPGGPVTGVSDGVTGETVADPVVHVTDVATGRRITLPGHALTYGWTPDGRLMRVDGTKVTTCDASTGECTSTSVPAGRGAIRMAGRYLGS</sequence>
<dbReference type="Proteomes" id="UP000265581">
    <property type="component" value="Unassembled WGS sequence"/>
</dbReference>
<gene>
    <name evidence="2" type="ORF">DX116_13405</name>
</gene>
<comment type="caution">
    <text evidence="2">The sequence shown here is derived from an EMBL/GenBank/DDBJ whole genome shotgun (WGS) entry which is preliminary data.</text>
</comment>
<dbReference type="OrthoDB" id="3765694at2"/>
<keyword evidence="3" id="KW-1185">Reference proteome</keyword>